<evidence type="ECO:0000313" key="2">
    <source>
        <dbReference type="EMBL" id="KAH7254789.1"/>
    </source>
</evidence>
<feature type="transmembrane region" description="Helical" evidence="1">
    <location>
        <begin position="44"/>
        <end position="66"/>
    </location>
</feature>
<gene>
    <name evidence="2" type="ORF">B0J15DRAFT_595208</name>
</gene>
<feature type="transmembrane region" description="Helical" evidence="1">
    <location>
        <begin position="123"/>
        <end position="143"/>
    </location>
</feature>
<dbReference type="Proteomes" id="UP000736672">
    <property type="component" value="Unassembled WGS sequence"/>
</dbReference>
<dbReference type="OrthoDB" id="3540210at2759"/>
<sequence length="699" mass="78043">MASISNLYVKPELVHRGGWRNWDKNAPTGGQITMLKDDAELLSIFIGIFLVFVAAGLWTLIAYLIFQLNRRMRQKQEGSVFDGLYHQKQTILRNGTSDIAIGSSFLKLWLAWGNSPKVLKSTLPIVVLALASFGFFLIALPFITAMEMLDNQGNQVLIQSPKCGFWEPDADGDRVAAFTVVTQHTLEAASYVDNCYETDADSALCDQFLANRRLPIIKVVNVSCPFDESVRLPRTKGDKHPAITIKTDELDSHKDFGINAPTAERVKCRRSTTCSPLNVQKFSTVNERLTGENFTGIYFGPTVATNYTYGVSNLQEFVAETSYTLTGFYSRMGGNASYLQLFKPIPELRRDDADLTVVFLNNNAVPMFKNDGPCTDPFFSATKQHQKELMPNHSWPDNPVTAIGCIDQYQFAKAGSDEWTTLASYGDATSNMTFIEQLSMKQVAAFAPIQWAMHQAGGVDMVIENLRTEALRAKKYPGLRHGVQNPLPNDQWMREVEYWFMIGLAKVQLGVVKVALGPQDPDNSGMRDNTTWVPEFKNLHKAGFIALAVLGGLSIILPSLVLRTMLWWRKWQDDVLMWKSYGQLQLQRMAAEGAGVQGWKRGIEDVPLLDPHDQPSGDVYVRNVGIDGLPLPVWAGPGSNPPFVGDATPRSYDEYHGRYPKGESGEVLMEVIPSWPNIAQRYGQRMQGGYNQVSGRELL</sequence>
<accession>A0A9P9KJD4</accession>
<name>A0A9P9KJD4_FUSSL</name>
<dbReference type="EMBL" id="JAGTJS010000010">
    <property type="protein sequence ID" value="KAH7254789.1"/>
    <property type="molecule type" value="Genomic_DNA"/>
</dbReference>
<proteinExistence type="predicted"/>
<keyword evidence="3" id="KW-1185">Reference proteome</keyword>
<keyword evidence="1" id="KW-1133">Transmembrane helix</keyword>
<comment type="caution">
    <text evidence="2">The sequence shown here is derived from an EMBL/GenBank/DDBJ whole genome shotgun (WGS) entry which is preliminary data.</text>
</comment>
<feature type="transmembrane region" description="Helical" evidence="1">
    <location>
        <begin position="542"/>
        <end position="562"/>
    </location>
</feature>
<evidence type="ECO:0000256" key="1">
    <source>
        <dbReference type="SAM" id="Phobius"/>
    </source>
</evidence>
<keyword evidence="1" id="KW-0812">Transmembrane</keyword>
<organism evidence="2 3">
    <name type="scientific">Fusarium solani</name>
    <name type="common">Filamentous fungus</name>
    <dbReference type="NCBI Taxonomy" id="169388"/>
    <lineage>
        <taxon>Eukaryota</taxon>
        <taxon>Fungi</taxon>
        <taxon>Dikarya</taxon>
        <taxon>Ascomycota</taxon>
        <taxon>Pezizomycotina</taxon>
        <taxon>Sordariomycetes</taxon>
        <taxon>Hypocreomycetidae</taxon>
        <taxon>Hypocreales</taxon>
        <taxon>Nectriaceae</taxon>
        <taxon>Fusarium</taxon>
        <taxon>Fusarium solani species complex</taxon>
    </lineage>
</organism>
<keyword evidence="1" id="KW-0472">Membrane</keyword>
<protein>
    <submittedName>
        <fullName evidence="2">Uncharacterized protein</fullName>
    </submittedName>
</protein>
<dbReference type="AlphaFoldDB" id="A0A9P9KJD4"/>
<reference evidence="2" key="1">
    <citation type="journal article" date="2021" name="Nat. Commun.">
        <title>Genetic determinants of endophytism in the Arabidopsis root mycobiome.</title>
        <authorList>
            <person name="Mesny F."/>
            <person name="Miyauchi S."/>
            <person name="Thiergart T."/>
            <person name="Pickel B."/>
            <person name="Atanasova L."/>
            <person name="Karlsson M."/>
            <person name="Huettel B."/>
            <person name="Barry K.W."/>
            <person name="Haridas S."/>
            <person name="Chen C."/>
            <person name="Bauer D."/>
            <person name="Andreopoulos W."/>
            <person name="Pangilinan J."/>
            <person name="LaButti K."/>
            <person name="Riley R."/>
            <person name="Lipzen A."/>
            <person name="Clum A."/>
            <person name="Drula E."/>
            <person name="Henrissat B."/>
            <person name="Kohler A."/>
            <person name="Grigoriev I.V."/>
            <person name="Martin F.M."/>
            <person name="Hacquard S."/>
        </authorList>
    </citation>
    <scope>NUCLEOTIDE SEQUENCE</scope>
    <source>
        <strain evidence="2">FSSC 5 MPI-SDFR-AT-0091</strain>
    </source>
</reference>
<evidence type="ECO:0000313" key="3">
    <source>
        <dbReference type="Proteomes" id="UP000736672"/>
    </source>
</evidence>